<evidence type="ECO:0000256" key="4">
    <source>
        <dbReference type="PROSITE-ProRule" id="PRU00335"/>
    </source>
</evidence>
<dbReference type="Pfam" id="PF18556">
    <property type="entry name" value="TetR_C_35"/>
    <property type="match status" value="1"/>
</dbReference>
<keyword evidence="3" id="KW-0804">Transcription</keyword>
<dbReference type="PRINTS" id="PR00455">
    <property type="entry name" value="HTHTETR"/>
</dbReference>
<dbReference type="Gene3D" id="1.10.357.10">
    <property type="entry name" value="Tetracycline Repressor, domain 2"/>
    <property type="match status" value="1"/>
</dbReference>
<keyword evidence="7" id="KW-1185">Reference proteome</keyword>
<name>A0A848KBR5_9NOCA</name>
<keyword evidence="2 4" id="KW-0238">DNA-binding</keyword>
<dbReference type="InterPro" id="IPR050109">
    <property type="entry name" value="HTH-type_TetR-like_transc_reg"/>
</dbReference>
<dbReference type="SUPFAM" id="SSF46689">
    <property type="entry name" value="Homeodomain-like"/>
    <property type="match status" value="1"/>
</dbReference>
<protein>
    <submittedName>
        <fullName evidence="6">TetR/AcrR family transcriptional regulator</fullName>
    </submittedName>
</protein>
<feature type="domain" description="HTH tetR-type" evidence="5">
    <location>
        <begin position="14"/>
        <end position="74"/>
    </location>
</feature>
<evidence type="ECO:0000256" key="2">
    <source>
        <dbReference type="ARBA" id="ARBA00023125"/>
    </source>
</evidence>
<dbReference type="AlphaFoldDB" id="A0A848KBR5"/>
<feature type="DNA-binding region" description="H-T-H motif" evidence="4">
    <location>
        <begin position="37"/>
        <end position="56"/>
    </location>
</feature>
<comment type="caution">
    <text evidence="6">The sequence shown here is derived from an EMBL/GenBank/DDBJ whole genome shotgun (WGS) entry which is preliminary data.</text>
</comment>
<dbReference type="EMBL" id="VCQU01000002">
    <property type="protein sequence ID" value="NMN95136.1"/>
    <property type="molecule type" value="Genomic_DNA"/>
</dbReference>
<evidence type="ECO:0000259" key="5">
    <source>
        <dbReference type="PROSITE" id="PS50977"/>
    </source>
</evidence>
<proteinExistence type="predicted"/>
<dbReference type="GO" id="GO:0000976">
    <property type="term" value="F:transcription cis-regulatory region binding"/>
    <property type="evidence" value="ECO:0007669"/>
    <property type="project" value="TreeGrafter"/>
</dbReference>
<dbReference type="Proteomes" id="UP000535543">
    <property type="component" value="Unassembled WGS sequence"/>
</dbReference>
<dbReference type="RefSeq" id="WP_169585830.1">
    <property type="nucleotide sequence ID" value="NZ_VCQU01000002.1"/>
</dbReference>
<dbReference type="GO" id="GO:0003700">
    <property type="term" value="F:DNA-binding transcription factor activity"/>
    <property type="evidence" value="ECO:0007669"/>
    <property type="project" value="TreeGrafter"/>
</dbReference>
<organism evidence="6 7">
    <name type="scientific">Antrihabitans stalactiti</name>
    <dbReference type="NCBI Taxonomy" id="2584121"/>
    <lineage>
        <taxon>Bacteria</taxon>
        <taxon>Bacillati</taxon>
        <taxon>Actinomycetota</taxon>
        <taxon>Actinomycetes</taxon>
        <taxon>Mycobacteriales</taxon>
        <taxon>Nocardiaceae</taxon>
        <taxon>Antrihabitans</taxon>
    </lineage>
</organism>
<dbReference type="InterPro" id="IPR040611">
    <property type="entry name" value="AlkX_C"/>
</dbReference>
<sequence>MISPKIPYVTAAHNLLRETVLSAVDELIRHNGWAATSIATVAQAAGVSRQTVYNEFGSRRSLGDAYILHRLDELTAGITKAMESAETEVGLRAALELFFDMADEPLIQTILSGWSNQEDLIALIRMANERATARLAELFRARRPGLSEEQAVVVSDAVARIASSHAVAPTLPREVAIDRIVQLVAMILTDAPISIG</sequence>
<reference evidence="6 7" key="2">
    <citation type="submission" date="2020-06" db="EMBL/GenBank/DDBJ databases">
        <title>Antribacter stalactiti gen. nov., sp. nov., a new member of the family Nacardiaceae isolated from a cave.</title>
        <authorList>
            <person name="Kim I.S."/>
        </authorList>
    </citation>
    <scope>NUCLEOTIDE SEQUENCE [LARGE SCALE GENOMIC DNA]</scope>
    <source>
        <strain evidence="6 7">YC2-7</strain>
    </source>
</reference>
<dbReference type="Pfam" id="PF00440">
    <property type="entry name" value="TetR_N"/>
    <property type="match status" value="1"/>
</dbReference>
<dbReference type="PANTHER" id="PTHR30055">
    <property type="entry name" value="HTH-TYPE TRANSCRIPTIONAL REGULATOR RUTR"/>
    <property type="match status" value="1"/>
</dbReference>
<gene>
    <name evidence="6" type="ORF">FGL95_08845</name>
</gene>
<evidence type="ECO:0000256" key="3">
    <source>
        <dbReference type="ARBA" id="ARBA00023163"/>
    </source>
</evidence>
<dbReference type="PROSITE" id="PS50977">
    <property type="entry name" value="HTH_TETR_2"/>
    <property type="match status" value="1"/>
</dbReference>
<reference evidence="6 7" key="1">
    <citation type="submission" date="2019-05" db="EMBL/GenBank/DDBJ databases">
        <authorList>
            <person name="Lee S.D."/>
        </authorList>
    </citation>
    <scope>NUCLEOTIDE SEQUENCE [LARGE SCALE GENOMIC DNA]</scope>
    <source>
        <strain evidence="6 7">YC2-7</strain>
    </source>
</reference>
<dbReference type="PANTHER" id="PTHR30055:SF234">
    <property type="entry name" value="HTH-TYPE TRANSCRIPTIONAL REGULATOR BETI"/>
    <property type="match status" value="1"/>
</dbReference>
<keyword evidence="1" id="KW-0805">Transcription regulation</keyword>
<dbReference type="InterPro" id="IPR001647">
    <property type="entry name" value="HTH_TetR"/>
</dbReference>
<evidence type="ECO:0000313" key="6">
    <source>
        <dbReference type="EMBL" id="NMN95136.1"/>
    </source>
</evidence>
<evidence type="ECO:0000313" key="7">
    <source>
        <dbReference type="Proteomes" id="UP000535543"/>
    </source>
</evidence>
<dbReference type="InterPro" id="IPR009057">
    <property type="entry name" value="Homeodomain-like_sf"/>
</dbReference>
<evidence type="ECO:0000256" key="1">
    <source>
        <dbReference type="ARBA" id="ARBA00023015"/>
    </source>
</evidence>
<accession>A0A848KBR5</accession>